<protein>
    <recommendedName>
        <fullName evidence="4">Secreted protein</fullName>
    </recommendedName>
</protein>
<organism evidence="2 3">
    <name type="scientific">Zoarces viviparus</name>
    <name type="common">Viviparous eelpout</name>
    <name type="synonym">Blennius viviparus</name>
    <dbReference type="NCBI Taxonomy" id="48416"/>
    <lineage>
        <taxon>Eukaryota</taxon>
        <taxon>Metazoa</taxon>
        <taxon>Chordata</taxon>
        <taxon>Craniata</taxon>
        <taxon>Vertebrata</taxon>
        <taxon>Euteleostomi</taxon>
        <taxon>Actinopterygii</taxon>
        <taxon>Neopterygii</taxon>
        <taxon>Teleostei</taxon>
        <taxon>Neoteleostei</taxon>
        <taxon>Acanthomorphata</taxon>
        <taxon>Eupercaria</taxon>
        <taxon>Perciformes</taxon>
        <taxon>Cottioidei</taxon>
        <taxon>Zoarcales</taxon>
        <taxon>Zoarcidae</taxon>
        <taxon>Zoarcinae</taxon>
        <taxon>Zoarces</taxon>
    </lineage>
</organism>
<keyword evidence="3" id="KW-1185">Reference proteome</keyword>
<name>A0AAW1FKR9_ZOAVI</name>
<dbReference type="EMBL" id="JBCEZU010000056">
    <property type="protein sequence ID" value="KAK9535285.1"/>
    <property type="molecule type" value="Genomic_DNA"/>
</dbReference>
<sequence>MREGERKVALAVGRCWLQCQLVGGGPTCLWLSPVSLSSTVEKATDGVRRFCSGPSAASSGLSHPPARGHRARGDRYQTLHRHKGQLLTERARPSFSHKHCAASPWTQATTASLR</sequence>
<evidence type="ECO:0000313" key="2">
    <source>
        <dbReference type="EMBL" id="KAK9535285.1"/>
    </source>
</evidence>
<feature type="region of interest" description="Disordered" evidence="1">
    <location>
        <begin position="54"/>
        <end position="75"/>
    </location>
</feature>
<proteinExistence type="predicted"/>
<dbReference type="AlphaFoldDB" id="A0AAW1FKR9"/>
<reference evidence="2 3" key="1">
    <citation type="journal article" date="2024" name="Genome Biol. Evol.">
        <title>Chromosome-level genome assembly of the viviparous eelpout Zoarces viviparus.</title>
        <authorList>
            <person name="Fuhrmann N."/>
            <person name="Brasseur M.V."/>
            <person name="Bakowski C.E."/>
            <person name="Podsiadlowski L."/>
            <person name="Prost S."/>
            <person name="Krehenwinkel H."/>
            <person name="Mayer C."/>
        </authorList>
    </citation>
    <scope>NUCLEOTIDE SEQUENCE [LARGE SCALE GENOMIC DNA]</scope>
    <source>
        <strain evidence="2">NO-MEL_2022_Ind0_liver</strain>
    </source>
</reference>
<evidence type="ECO:0000256" key="1">
    <source>
        <dbReference type="SAM" id="MobiDB-lite"/>
    </source>
</evidence>
<dbReference type="Proteomes" id="UP001488805">
    <property type="component" value="Unassembled WGS sequence"/>
</dbReference>
<evidence type="ECO:0008006" key="4">
    <source>
        <dbReference type="Google" id="ProtNLM"/>
    </source>
</evidence>
<accession>A0AAW1FKR9</accession>
<evidence type="ECO:0000313" key="3">
    <source>
        <dbReference type="Proteomes" id="UP001488805"/>
    </source>
</evidence>
<comment type="caution">
    <text evidence="2">The sequence shown here is derived from an EMBL/GenBank/DDBJ whole genome shotgun (WGS) entry which is preliminary data.</text>
</comment>
<gene>
    <name evidence="2" type="ORF">VZT92_007674</name>
</gene>
<feature type="region of interest" description="Disordered" evidence="1">
    <location>
        <begin position="93"/>
        <end position="114"/>
    </location>
</feature>
<feature type="compositionally biased region" description="Polar residues" evidence="1">
    <location>
        <begin position="104"/>
        <end position="114"/>
    </location>
</feature>